<proteinExistence type="predicted"/>
<protein>
    <submittedName>
        <fullName evidence="1">Protein of uncharacterized function (DUF1366)</fullName>
    </submittedName>
</protein>
<dbReference type="EMBL" id="FIFN01000019">
    <property type="protein sequence ID" value="CYU25927.1"/>
    <property type="molecule type" value="Genomic_DNA"/>
</dbReference>
<accession>A0A0Z8CIG6</accession>
<reference evidence="1 2" key="1">
    <citation type="submission" date="2016-02" db="EMBL/GenBank/DDBJ databases">
        <authorList>
            <consortium name="Pathogen Informatics"/>
        </authorList>
    </citation>
    <scope>NUCLEOTIDE SEQUENCE [LARGE SCALE GENOMIC DNA]</scope>
    <source>
        <strain evidence="1 2">LSS100</strain>
    </source>
</reference>
<organism evidence="1 2">
    <name type="scientific">Streptococcus suis</name>
    <dbReference type="NCBI Taxonomy" id="1307"/>
    <lineage>
        <taxon>Bacteria</taxon>
        <taxon>Bacillati</taxon>
        <taxon>Bacillota</taxon>
        <taxon>Bacilli</taxon>
        <taxon>Lactobacillales</taxon>
        <taxon>Streptococcaceae</taxon>
        <taxon>Streptococcus</taxon>
    </lineage>
</organism>
<dbReference type="Proteomes" id="UP000072003">
    <property type="component" value="Unassembled WGS sequence"/>
</dbReference>
<evidence type="ECO:0000313" key="2">
    <source>
        <dbReference type="Proteomes" id="UP000072003"/>
    </source>
</evidence>
<dbReference type="AlphaFoldDB" id="A0A0Z8CIG6"/>
<sequence>MRLKFGNKSLEYTQGEHPKTRVLLINDEGAMYPIYFDKEAIDKSDAELFELALEKIYQDNFPNRAEDEKFNEIGKRLAKIDDITEEATKNLEKVKSQVTLSASSRVAFLQVVTTLYGKGLLTDEDLLQTGLFDDEVVEETLELI</sequence>
<evidence type="ECO:0000313" key="1">
    <source>
        <dbReference type="EMBL" id="CYU25927.1"/>
    </source>
</evidence>
<dbReference type="RefSeq" id="WP_044670310.1">
    <property type="nucleotide sequence ID" value="NZ_CEDC01000002.1"/>
</dbReference>
<dbReference type="Pfam" id="PF07104">
    <property type="entry name" value="DUF1366"/>
    <property type="match status" value="1"/>
</dbReference>
<dbReference type="InterPro" id="IPR009796">
    <property type="entry name" value="DUF1366"/>
</dbReference>
<name>A0A0Z8CIG6_STRSU</name>
<gene>
    <name evidence="1" type="ORF">ERS132462_01670</name>
</gene>